<evidence type="ECO:0000313" key="2">
    <source>
        <dbReference type="EMBL" id="MBB6637669.1"/>
    </source>
</evidence>
<feature type="transmembrane region" description="Helical" evidence="1">
    <location>
        <begin position="6"/>
        <end position="34"/>
    </location>
</feature>
<accession>A0A841T3U2</accession>
<sequence length="62" mass="6798">MSGFNLVGGFLSLILVFLYIGAIAVSIYCVVLFIKLARRGIKALDIYLDEKSRGHGGNWGNH</sequence>
<dbReference type="EMBL" id="JACJVQ010000024">
    <property type="protein sequence ID" value="MBB6637669.1"/>
    <property type="molecule type" value="Genomic_DNA"/>
</dbReference>
<name>A0A841T3U2_9BACL</name>
<keyword evidence="1" id="KW-1133">Transmembrane helix</keyword>
<dbReference type="AlphaFoldDB" id="A0A841T3U2"/>
<evidence type="ECO:0000313" key="3">
    <source>
        <dbReference type="Proteomes" id="UP000535838"/>
    </source>
</evidence>
<dbReference type="Proteomes" id="UP000535838">
    <property type="component" value="Unassembled WGS sequence"/>
</dbReference>
<keyword evidence="3" id="KW-1185">Reference proteome</keyword>
<organism evidence="2 3">
    <name type="scientific">Cohnella thailandensis</name>
    <dbReference type="NCBI Taxonomy" id="557557"/>
    <lineage>
        <taxon>Bacteria</taxon>
        <taxon>Bacillati</taxon>
        <taxon>Bacillota</taxon>
        <taxon>Bacilli</taxon>
        <taxon>Bacillales</taxon>
        <taxon>Paenibacillaceae</taxon>
        <taxon>Cohnella</taxon>
    </lineage>
</organism>
<reference evidence="2 3" key="1">
    <citation type="submission" date="2020-08" db="EMBL/GenBank/DDBJ databases">
        <title>Cohnella phylogeny.</title>
        <authorList>
            <person name="Dunlap C."/>
        </authorList>
    </citation>
    <scope>NUCLEOTIDE SEQUENCE [LARGE SCALE GENOMIC DNA]</scope>
    <source>
        <strain evidence="2 3">DSM 25241</strain>
    </source>
</reference>
<protein>
    <submittedName>
        <fullName evidence="2">Uncharacterized protein</fullName>
    </submittedName>
</protein>
<proteinExistence type="predicted"/>
<keyword evidence="1" id="KW-0472">Membrane</keyword>
<dbReference type="RefSeq" id="WP_185122879.1">
    <property type="nucleotide sequence ID" value="NZ_JACJVQ010000024.1"/>
</dbReference>
<comment type="caution">
    <text evidence="2">The sequence shown here is derived from an EMBL/GenBank/DDBJ whole genome shotgun (WGS) entry which is preliminary data.</text>
</comment>
<evidence type="ECO:0000256" key="1">
    <source>
        <dbReference type="SAM" id="Phobius"/>
    </source>
</evidence>
<gene>
    <name evidence="2" type="ORF">H7B67_26395</name>
</gene>
<keyword evidence="1" id="KW-0812">Transmembrane</keyword>